<evidence type="ECO:0000313" key="2">
    <source>
        <dbReference type="EMBL" id="OIQ93820.1"/>
    </source>
</evidence>
<keyword evidence="1" id="KW-1133">Transmembrane helix</keyword>
<dbReference type="EMBL" id="MLJW01000199">
    <property type="protein sequence ID" value="OIQ93820.1"/>
    <property type="molecule type" value="Genomic_DNA"/>
</dbReference>
<feature type="transmembrane region" description="Helical" evidence="1">
    <location>
        <begin position="84"/>
        <end position="103"/>
    </location>
</feature>
<proteinExistence type="predicted"/>
<gene>
    <name evidence="2" type="ORF">GALL_242030</name>
</gene>
<name>A0A1J5RP11_9ZZZZ</name>
<feature type="transmembrane region" description="Helical" evidence="1">
    <location>
        <begin position="115"/>
        <end position="138"/>
    </location>
</feature>
<feature type="transmembrane region" description="Helical" evidence="1">
    <location>
        <begin position="39"/>
        <end position="63"/>
    </location>
</feature>
<accession>A0A1J5RP11</accession>
<keyword evidence="1" id="KW-0812">Transmembrane</keyword>
<keyword evidence="1" id="KW-0472">Membrane</keyword>
<comment type="caution">
    <text evidence="2">The sequence shown here is derived from an EMBL/GenBank/DDBJ whole genome shotgun (WGS) entry which is preliminary data.</text>
</comment>
<reference evidence="2" key="1">
    <citation type="submission" date="2016-10" db="EMBL/GenBank/DDBJ databases">
        <title>Sequence of Gallionella enrichment culture.</title>
        <authorList>
            <person name="Poehlein A."/>
            <person name="Muehling M."/>
            <person name="Daniel R."/>
        </authorList>
    </citation>
    <scope>NUCLEOTIDE SEQUENCE</scope>
</reference>
<organism evidence="2">
    <name type="scientific">mine drainage metagenome</name>
    <dbReference type="NCBI Taxonomy" id="410659"/>
    <lineage>
        <taxon>unclassified sequences</taxon>
        <taxon>metagenomes</taxon>
        <taxon>ecological metagenomes</taxon>
    </lineage>
</organism>
<sequence>MTSLLVAHHLSGLLSLLAALWLWAELGAAQPAAGRCRRLALLLAHLAGAVLLLGGAWYVLAYGADRAVILRGPWPQAHGVAMEIKEHVVFLFLLAALYLPVLLRDPAWTDPSLRRLARACTVLVLLWGVAADVGGLVVDLGVRQGLTRPAPPAGGGS</sequence>
<protein>
    <submittedName>
        <fullName evidence="2">Uncharacterized protein</fullName>
    </submittedName>
</protein>
<dbReference type="AlphaFoldDB" id="A0A1J5RP11"/>
<evidence type="ECO:0000256" key="1">
    <source>
        <dbReference type="SAM" id="Phobius"/>
    </source>
</evidence>